<dbReference type="InterPro" id="IPR023393">
    <property type="entry name" value="START-like_dom_sf"/>
</dbReference>
<organism evidence="1 2">
    <name type="scientific">Steroidobacter agaridevorans</name>
    <dbReference type="NCBI Taxonomy" id="2695856"/>
    <lineage>
        <taxon>Bacteria</taxon>
        <taxon>Pseudomonadati</taxon>
        <taxon>Pseudomonadota</taxon>
        <taxon>Gammaproteobacteria</taxon>
        <taxon>Steroidobacterales</taxon>
        <taxon>Steroidobacteraceae</taxon>
        <taxon>Steroidobacter</taxon>
    </lineage>
</organism>
<dbReference type="PANTHER" id="PTHR33824:SF7">
    <property type="entry name" value="POLYKETIDE CYCLASE_DEHYDRASE AND LIPID TRANSPORT SUPERFAMILY PROTEIN"/>
    <property type="match status" value="1"/>
</dbReference>
<dbReference type="InterPro" id="IPR019587">
    <property type="entry name" value="Polyketide_cyclase/dehydratase"/>
</dbReference>
<dbReference type="AlphaFoldDB" id="A0A829YEU8"/>
<gene>
    <name evidence="1" type="ORF">GCM10011487_37990</name>
</gene>
<dbReference type="Pfam" id="PF10604">
    <property type="entry name" value="Polyketide_cyc2"/>
    <property type="match status" value="1"/>
</dbReference>
<dbReference type="Gene3D" id="3.30.530.20">
    <property type="match status" value="1"/>
</dbReference>
<name>A0A829YEU8_9GAMM</name>
<comment type="caution">
    <text evidence="1">The sequence shown here is derived from an EMBL/GenBank/DDBJ whole genome shotgun (WGS) entry which is preliminary data.</text>
</comment>
<evidence type="ECO:0000313" key="2">
    <source>
        <dbReference type="Proteomes" id="UP000445000"/>
    </source>
</evidence>
<reference evidence="2" key="1">
    <citation type="submission" date="2020-01" db="EMBL/GenBank/DDBJ databases">
        <title>'Steroidobacter agaridevorans' sp. nov., agar-degrading bacteria isolated from rhizosphere soils.</title>
        <authorList>
            <person name="Ikenaga M."/>
            <person name="Kataoka M."/>
            <person name="Murouchi A."/>
            <person name="Katsuragi S."/>
            <person name="Sakai M."/>
        </authorList>
    </citation>
    <scope>NUCLEOTIDE SEQUENCE [LARGE SCALE GENOMIC DNA]</scope>
    <source>
        <strain evidence="2">YU21-B</strain>
    </source>
</reference>
<accession>A0A829YEU8</accession>
<proteinExistence type="predicted"/>
<dbReference type="InterPro" id="IPR047137">
    <property type="entry name" value="ORF3"/>
</dbReference>
<dbReference type="CDD" id="cd07817">
    <property type="entry name" value="SRPBCC_8"/>
    <property type="match status" value="1"/>
</dbReference>
<dbReference type="EMBL" id="BLJN01000003">
    <property type="protein sequence ID" value="GFE81799.1"/>
    <property type="molecule type" value="Genomic_DNA"/>
</dbReference>
<keyword evidence="2" id="KW-1185">Reference proteome</keyword>
<evidence type="ECO:0000313" key="1">
    <source>
        <dbReference type="EMBL" id="GFE81799.1"/>
    </source>
</evidence>
<sequence length="294" mass="31532">MTREPAIDRSLGWFSVGLGMAELLAPRAVGRMIGVGDRSTVLRMCGVREIVSGVGLLSGRAPATFAMSRVVGDVMDLALLGASLRSPDSNPSRVAATATAVAGFAALDVYASKVELQSSMAEAQQDVPVHASLTINSPPEQVYAFWRKLENLPRFMSHLESVTEGPQQRSEWTARLPGGMQLRWQSEVVEDQPGRLMSWRTVAGSEINHVGSVRFEPGPGGQGTQVHVEIYYGMPGGPAAAKAAQLLAMAPESLVTEDLRRLKQLIETGEIATTQGQPTGKRSMIGRMFSAEES</sequence>
<dbReference type="Proteomes" id="UP000445000">
    <property type="component" value="Unassembled WGS sequence"/>
</dbReference>
<protein>
    <submittedName>
        <fullName evidence="1">Uncharacterized protein</fullName>
    </submittedName>
</protein>
<dbReference type="SUPFAM" id="SSF55961">
    <property type="entry name" value="Bet v1-like"/>
    <property type="match status" value="1"/>
</dbReference>
<dbReference type="PANTHER" id="PTHR33824">
    <property type="entry name" value="POLYKETIDE CYCLASE/DEHYDRASE AND LIPID TRANSPORT SUPERFAMILY PROTEIN"/>
    <property type="match status" value="1"/>
</dbReference>